<dbReference type="Proteomes" id="UP001150904">
    <property type="component" value="Unassembled WGS sequence"/>
</dbReference>
<dbReference type="EMBL" id="JAPQKR010000016">
    <property type="protein sequence ID" value="KAJ5191186.1"/>
    <property type="molecule type" value="Genomic_DNA"/>
</dbReference>
<evidence type="ECO:0000313" key="2">
    <source>
        <dbReference type="Proteomes" id="UP001150904"/>
    </source>
</evidence>
<organism evidence="1 2">
    <name type="scientific">Penicillium cinerascens</name>
    <dbReference type="NCBI Taxonomy" id="70096"/>
    <lineage>
        <taxon>Eukaryota</taxon>
        <taxon>Fungi</taxon>
        <taxon>Dikarya</taxon>
        <taxon>Ascomycota</taxon>
        <taxon>Pezizomycotina</taxon>
        <taxon>Eurotiomycetes</taxon>
        <taxon>Eurotiomycetidae</taxon>
        <taxon>Eurotiales</taxon>
        <taxon>Aspergillaceae</taxon>
        <taxon>Penicillium</taxon>
    </lineage>
</organism>
<gene>
    <name evidence="1" type="ORF">N7498_010171</name>
</gene>
<dbReference type="RefSeq" id="XP_058304126.1">
    <property type="nucleotide sequence ID" value="XM_058457227.1"/>
</dbReference>
<name>A0A9W9M649_9EURO</name>
<proteinExistence type="predicted"/>
<dbReference type="GeneID" id="83184528"/>
<reference evidence="1" key="2">
    <citation type="journal article" date="2023" name="IMA Fungus">
        <title>Comparative genomic study of the Penicillium genus elucidates a diverse pangenome and 15 lateral gene transfer events.</title>
        <authorList>
            <person name="Petersen C."/>
            <person name="Sorensen T."/>
            <person name="Nielsen M.R."/>
            <person name="Sondergaard T.E."/>
            <person name="Sorensen J.L."/>
            <person name="Fitzpatrick D.A."/>
            <person name="Frisvad J.C."/>
            <person name="Nielsen K.L."/>
        </authorList>
    </citation>
    <scope>NUCLEOTIDE SEQUENCE</scope>
    <source>
        <strain evidence="1">IBT 15544</strain>
    </source>
</reference>
<sequence>MGEEIEFCLLFAVRVLEGGSVVSRKGQDRILGSEREEFENGDDNRAASDFVADHILDRRAPRYRHADESDFAVVNVDDCRSRREKVTGQVGRLAGNFLLLGGRQICRAY</sequence>
<accession>A0A9W9M649</accession>
<protein>
    <submittedName>
        <fullName evidence="1">Uncharacterized protein</fullName>
    </submittedName>
</protein>
<keyword evidence="2" id="KW-1185">Reference proteome</keyword>
<reference evidence="1" key="1">
    <citation type="submission" date="2022-12" db="EMBL/GenBank/DDBJ databases">
        <authorList>
            <person name="Petersen C."/>
        </authorList>
    </citation>
    <scope>NUCLEOTIDE SEQUENCE</scope>
    <source>
        <strain evidence="1">IBT 15544</strain>
    </source>
</reference>
<evidence type="ECO:0000313" key="1">
    <source>
        <dbReference type="EMBL" id="KAJ5191186.1"/>
    </source>
</evidence>
<comment type="caution">
    <text evidence="1">The sequence shown here is derived from an EMBL/GenBank/DDBJ whole genome shotgun (WGS) entry which is preliminary data.</text>
</comment>
<dbReference type="AlphaFoldDB" id="A0A9W9M649"/>